<dbReference type="CDD" id="cd04301">
    <property type="entry name" value="NAT_SF"/>
    <property type="match status" value="1"/>
</dbReference>
<dbReference type="GeneID" id="6503165"/>
<dbReference type="PANTHER" id="PTHR12327:SF0">
    <property type="entry name" value="ALPHA-TUBULIN N-ACETYLTRANSFERASE 1"/>
    <property type="match status" value="1"/>
</dbReference>
<reference evidence="6 7" key="1">
    <citation type="journal article" date="2007" name="Nature">
        <title>Evolution of genes and genomes on the Drosophila phylogeny.</title>
        <authorList>
            <consortium name="Drosophila 12 Genomes Consortium"/>
            <person name="Clark A.G."/>
            <person name="Eisen M.B."/>
            <person name="Smith D.R."/>
            <person name="Bergman C.M."/>
            <person name="Oliver B."/>
            <person name="Markow T.A."/>
            <person name="Kaufman T.C."/>
            <person name="Kellis M."/>
            <person name="Gelbart W."/>
            <person name="Iyer V.N."/>
            <person name="Pollard D.A."/>
            <person name="Sackton T.B."/>
            <person name="Larracuente A.M."/>
            <person name="Singh N.D."/>
            <person name="Abad J.P."/>
            <person name="Abt D.N."/>
            <person name="Adryan B."/>
            <person name="Aguade M."/>
            <person name="Akashi H."/>
            <person name="Anderson W.W."/>
            <person name="Aquadro C.F."/>
            <person name="Ardell D.H."/>
            <person name="Arguello R."/>
            <person name="Artieri C.G."/>
            <person name="Barbash D.A."/>
            <person name="Barker D."/>
            <person name="Barsanti P."/>
            <person name="Batterham P."/>
            <person name="Batzoglou S."/>
            <person name="Begun D."/>
            <person name="Bhutkar A."/>
            <person name="Blanco E."/>
            <person name="Bosak S.A."/>
            <person name="Bradley R.K."/>
            <person name="Brand A.D."/>
            <person name="Brent M.R."/>
            <person name="Brooks A.N."/>
            <person name="Brown R.H."/>
            <person name="Butlin R.K."/>
            <person name="Caggese C."/>
            <person name="Calvi B.R."/>
            <person name="Bernardo de Carvalho A."/>
            <person name="Caspi A."/>
            <person name="Castrezana S."/>
            <person name="Celniker S.E."/>
            <person name="Chang J.L."/>
            <person name="Chapple C."/>
            <person name="Chatterji S."/>
            <person name="Chinwalla A."/>
            <person name="Civetta A."/>
            <person name="Clifton S.W."/>
            <person name="Comeron J.M."/>
            <person name="Costello J.C."/>
            <person name="Coyne J.A."/>
            <person name="Daub J."/>
            <person name="David R.G."/>
            <person name="Delcher A.L."/>
            <person name="Delehaunty K."/>
            <person name="Do C.B."/>
            <person name="Ebling H."/>
            <person name="Edwards K."/>
            <person name="Eickbush T."/>
            <person name="Evans J.D."/>
            <person name="Filipski A."/>
            <person name="Findeiss S."/>
            <person name="Freyhult E."/>
            <person name="Fulton L."/>
            <person name="Fulton R."/>
            <person name="Garcia A.C."/>
            <person name="Gardiner A."/>
            <person name="Garfield D.A."/>
            <person name="Garvin B.E."/>
            <person name="Gibson G."/>
            <person name="Gilbert D."/>
            <person name="Gnerre S."/>
            <person name="Godfrey J."/>
            <person name="Good R."/>
            <person name="Gotea V."/>
            <person name="Gravely B."/>
            <person name="Greenberg A.J."/>
            <person name="Griffiths-Jones S."/>
            <person name="Gross S."/>
            <person name="Guigo R."/>
            <person name="Gustafson E.A."/>
            <person name="Haerty W."/>
            <person name="Hahn M.W."/>
            <person name="Halligan D.L."/>
            <person name="Halpern A.L."/>
            <person name="Halter G.M."/>
            <person name="Han M.V."/>
            <person name="Heger A."/>
            <person name="Hillier L."/>
            <person name="Hinrichs A.S."/>
            <person name="Holmes I."/>
            <person name="Hoskins R.A."/>
            <person name="Hubisz M.J."/>
            <person name="Hultmark D."/>
            <person name="Huntley M.A."/>
            <person name="Jaffe D.B."/>
            <person name="Jagadeeshan S."/>
            <person name="Jeck W.R."/>
            <person name="Johnson J."/>
            <person name="Jones C.D."/>
            <person name="Jordan W.C."/>
            <person name="Karpen G.H."/>
            <person name="Kataoka E."/>
            <person name="Keightley P.D."/>
            <person name="Kheradpour P."/>
            <person name="Kirkness E.F."/>
            <person name="Koerich L.B."/>
            <person name="Kristiansen K."/>
            <person name="Kudrna D."/>
            <person name="Kulathinal R.J."/>
            <person name="Kumar S."/>
            <person name="Kwok R."/>
            <person name="Lander E."/>
            <person name="Langley C.H."/>
            <person name="Lapoint R."/>
            <person name="Lazzaro B.P."/>
            <person name="Lee S.J."/>
            <person name="Levesque L."/>
            <person name="Li R."/>
            <person name="Lin C.F."/>
            <person name="Lin M.F."/>
            <person name="Lindblad-Toh K."/>
            <person name="Llopart A."/>
            <person name="Long M."/>
            <person name="Low L."/>
            <person name="Lozovsky E."/>
            <person name="Lu J."/>
            <person name="Luo M."/>
            <person name="Machado C.A."/>
            <person name="Makalowski W."/>
            <person name="Marzo M."/>
            <person name="Matsuda M."/>
            <person name="Matzkin L."/>
            <person name="McAllister B."/>
            <person name="McBride C.S."/>
            <person name="McKernan B."/>
            <person name="McKernan K."/>
            <person name="Mendez-Lago M."/>
            <person name="Minx P."/>
            <person name="Mollenhauer M.U."/>
            <person name="Montooth K."/>
            <person name="Mount S.M."/>
            <person name="Mu X."/>
            <person name="Myers E."/>
            <person name="Negre B."/>
            <person name="Newfeld S."/>
            <person name="Nielsen R."/>
            <person name="Noor M.A."/>
            <person name="O'Grady P."/>
            <person name="Pachter L."/>
            <person name="Papaceit M."/>
            <person name="Parisi M.J."/>
            <person name="Parisi M."/>
            <person name="Parts L."/>
            <person name="Pedersen J.S."/>
            <person name="Pesole G."/>
            <person name="Phillippy A.M."/>
            <person name="Ponting C.P."/>
            <person name="Pop M."/>
            <person name="Porcelli D."/>
            <person name="Powell J.R."/>
            <person name="Prohaska S."/>
            <person name="Pruitt K."/>
            <person name="Puig M."/>
            <person name="Quesneville H."/>
            <person name="Ram K.R."/>
            <person name="Rand D."/>
            <person name="Rasmussen M.D."/>
            <person name="Reed L.K."/>
            <person name="Reenan R."/>
            <person name="Reily A."/>
            <person name="Remington K.A."/>
            <person name="Rieger T.T."/>
            <person name="Ritchie M.G."/>
            <person name="Robin C."/>
            <person name="Rogers Y.H."/>
            <person name="Rohde C."/>
            <person name="Rozas J."/>
            <person name="Rubenfield M.J."/>
            <person name="Ruiz A."/>
            <person name="Russo S."/>
            <person name="Salzberg S.L."/>
            <person name="Sanchez-Gracia A."/>
            <person name="Saranga D.J."/>
            <person name="Sato H."/>
            <person name="Schaeffer S.W."/>
            <person name="Schatz M.C."/>
            <person name="Schlenke T."/>
            <person name="Schwartz R."/>
            <person name="Segarra C."/>
            <person name="Singh R.S."/>
            <person name="Sirot L."/>
            <person name="Sirota M."/>
            <person name="Sisneros N.B."/>
            <person name="Smith C.D."/>
            <person name="Smith T.F."/>
            <person name="Spieth J."/>
            <person name="Stage D.E."/>
            <person name="Stark A."/>
            <person name="Stephan W."/>
            <person name="Strausberg R.L."/>
            <person name="Strempel S."/>
            <person name="Sturgill D."/>
            <person name="Sutton G."/>
            <person name="Sutton G.G."/>
            <person name="Tao W."/>
            <person name="Teichmann S."/>
            <person name="Tobari Y.N."/>
            <person name="Tomimura Y."/>
            <person name="Tsolas J.M."/>
            <person name="Valente V.L."/>
            <person name="Venter E."/>
            <person name="Venter J.C."/>
            <person name="Vicario S."/>
            <person name="Vieira F.G."/>
            <person name="Vilella A.J."/>
            <person name="Villasante A."/>
            <person name="Walenz B."/>
            <person name="Wang J."/>
            <person name="Wasserman M."/>
            <person name="Watts T."/>
            <person name="Wilson D."/>
            <person name="Wilson R.K."/>
            <person name="Wing R.A."/>
            <person name="Wolfner M.F."/>
            <person name="Wong A."/>
            <person name="Wong G.K."/>
            <person name="Wu C.I."/>
            <person name="Wu G."/>
            <person name="Yamamoto D."/>
            <person name="Yang H.P."/>
            <person name="Yang S.P."/>
            <person name="Yorke J.A."/>
            <person name="Yoshida K."/>
            <person name="Zdobnov E."/>
            <person name="Zhang P."/>
            <person name="Zhang Y."/>
            <person name="Zimin A.V."/>
            <person name="Baldwin J."/>
            <person name="Abdouelleil A."/>
            <person name="Abdulkadir J."/>
            <person name="Abebe A."/>
            <person name="Abera B."/>
            <person name="Abreu J."/>
            <person name="Acer S.C."/>
            <person name="Aftuck L."/>
            <person name="Alexander A."/>
            <person name="An P."/>
            <person name="Anderson E."/>
            <person name="Anderson S."/>
            <person name="Arachi H."/>
            <person name="Azer M."/>
            <person name="Bachantsang P."/>
            <person name="Barry A."/>
            <person name="Bayul T."/>
            <person name="Berlin A."/>
            <person name="Bessette D."/>
            <person name="Bloom T."/>
            <person name="Blye J."/>
            <person name="Boguslavskiy L."/>
            <person name="Bonnet C."/>
            <person name="Boukhgalter B."/>
            <person name="Bourzgui I."/>
            <person name="Brown A."/>
            <person name="Cahill P."/>
            <person name="Channer S."/>
            <person name="Cheshatsang Y."/>
            <person name="Chuda L."/>
            <person name="Citroen M."/>
            <person name="Collymore A."/>
            <person name="Cooke P."/>
            <person name="Costello M."/>
            <person name="D'Aco K."/>
            <person name="Daza R."/>
            <person name="De Haan G."/>
            <person name="DeGray S."/>
            <person name="DeMaso C."/>
            <person name="Dhargay N."/>
            <person name="Dooley K."/>
            <person name="Dooley E."/>
            <person name="Doricent M."/>
            <person name="Dorje P."/>
            <person name="Dorjee K."/>
            <person name="Dupes A."/>
            <person name="Elong R."/>
            <person name="Falk J."/>
            <person name="Farina A."/>
            <person name="Faro S."/>
            <person name="Ferguson D."/>
            <person name="Fisher S."/>
            <person name="Foley C.D."/>
            <person name="Franke A."/>
            <person name="Friedrich D."/>
            <person name="Gadbois L."/>
            <person name="Gearin G."/>
            <person name="Gearin C.R."/>
            <person name="Giannoukos G."/>
            <person name="Goode T."/>
            <person name="Graham J."/>
            <person name="Grandbois E."/>
            <person name="Grewal S."/>
            <person name="Gyaltsen K."/>
            <person name="Hafez N."/>
            <person name="Hagos B."/>
            <person name="Hall J."/>
            <person name="Henson C."/>
            <person name="Hollinger A."/>
            <person name="Honan T."/>
            <person name="Huard M.D."/>
            <person name="Hughes L."/>
            <person name="Hurhula B."/>
            <person name="Husby M.E."/>
            <person name="Kamat A."/>
            <person name="Kanga B."/>
            <person name="Kashin S."/>
            <person name="Khazanovich D."/>
            <person name="Kisner P."/>
            <person name="Lance K."/>
            <person name="Lara M."/>
            <person name="Lee W."/>
            <person name="Lennon N."/>
            <person name="Letendre F."/>
            <person name="LeVine R."/>
            <person name="Lipovsky A."/>
            <person name="Liu X."/>
            <person name="Liu J."/>
            <person name="Liu S."/>
            <person name="Lokyitsang T."/>
            <person name="Lokyitsang Y."/>
            <person name="Lubonja R."/>
            <person name="Lui A."/>
            <person name="MacDonald P."/>
            <person name="Magnisalis V."/>
            <person name="Maru K."/>
            <person name="Matthews C."/>
            <person name="McCusker W."/>
            <person name="McDonough S."/>
            <person name="Mehta T."/>
            <person name="Meldrim J."/>
            <person name="Meneus L."/>
            <person name="Mihai O."/>
            <person name="Mihalev A."/>
            <person name="Mihova T."/>
            <person name="Mittelman R."/>
            <person name="Mlenga V."/>
            <person name="Montmayeur A."/>
            <person name="Mulrain L."/>
            <person name="Navidi A."/>
            <person name="Naylor J."/>
            <person name="Negash T."/>
            <person name="Nguyen T."/>
            <person name="Nguyen N."/>
            <person name="Nicol R."/>
            <person name="Norbu C."/>
            <person name="Norbu N."/>
            <person name="Novod N."/>
            <person name="O'Neill B."/>
            <person name="Osman S."/>
            <person name="Markiewicz E."/>
            <person name="Oyono O.L."/>
            <person name="Patti C."/>
            <person name="Phunkhang P."/>
            <person name="Pierre F."/>
            <person name="Priest M."/>
            <person name="Raghuraman S."/>
            <person name="Rege F."/>
            <person name="Reyes R."/>
            <person name="Rise C."/>
            <person name="Rogov P."/>
            <person name="Ross K."/>
            <person name="Ryan E."/>
            <person name="Settipalli S."/>
            <person name="Shea T."/>
            <person name="Sherpa N."/>
            <person name="Shi L."/>
            <person name="Shih D."/>
            <person name="Sparrow T."/>
            <person name="Spaulding J."/>
            <person name="Stalker J."/>
            <person name="Stange-Thomann N."/>
            <person name="Stavropoulos S."/>
            <person name="Stone C."/>
            <person name="Strader C."/>
            <person name="Tesfaye S."/>
            <person name="Thomson T."/>
            <person name="Thoulutsang Y."/>
            <person name="Thoulutsang D."/>
            <person name="Topham K."/>
            <person name="Topping I."/>
            <person name="Tsamla T."/>
            <person name="Vassiliev H."/>
            <person name="Vo A."/>
            <person name="Wangchuk T."/>
            <person name="Wangdi T."/>
            <person name="Weiand M."/>
            <person name="Wilkinson J."/>
            <person name="Wilson A."/>
            <person name="Yadav S."/>
            <person name="Young G."/>
            <person name="Yu Q."/>
            <person name="Zembek L."/>
            <person name="Zhong D."/>
            <person name="Zimmer A."/>
            <person name="Zwirko Z."/>
            <person name="Jaffe D.B."/>
            <person name="Alvarez P."/>
            <person name="Brockman W."/>
            <person name="Butler J."/>
            <person name="Chin C."/>
            <person name="Gnerre S."/>
            <person name="Grabherr M."/>
            <person name="Kleber M."/>
            <person name="Mauceli E."/>
            <person name="MacCallum I."/>
        </authorList>
    </citation>
    <scope>NUCLEOTIDE SEQUENCE [LARGE SCALE GENOMIC DNA]</scope>
    <source>
        <strain evidence="7">Tucson 14024-0371.13</strain>
    </source>
</reference>
<dbReference type="HOGENOM" id="CLU_025013_2_1_1"/>
<feature type="binding site" evidence="3">
    <location>
        <begin position="130"/>
        <end position="143"/>
    </location>
    <ligand>
        <name>acetyl-CoA</name>
        <dbReference type="ChEBI" id="CHEBI:57288"/>
    </ligand>
</feature>
<organism evidence="6 7">
    <name type="scientific">Drosophila ananassae</name>
    <name type="common">Fruit fly</name>
    <dbReference type="NCBI Taxonomy" id="7217"/>
    <lineage>
        <taxon>Eukaryota</taxon>
        <taxon>Metazoa</taxon>
        <taxon>Ecdysozoa</taxon>
        <taxon>Arthropoda</taxon>
        <taxon>Hexapoda</taxon>
        <taxon>Insecta</taxon>
        <taxon>Pterygota</taxon>
        <taxon>Neoptera</taxon>
        <taxon>Endopterygota</taxon>
        <taxon>Diptera</taxon>
        <taxon>Brachycera</taxon>
        <taxon>Muscomorpha</taxon>
        <taxon>Ephydroidea</taxon>
        <taxon>Drosophilidae</taxon>
        <taxon>Drosophila</taxon>
        <taxon>Sophophora</taxon>
    </lineage>
</organism>
<dbReference type="InterPro" id="IPR038746">
    <property type="entry name" value="Atat"/>
</dbReference>
<dbReference type="Gene3D" id="3.40.630.30">
    <property type="match status" value="1"/>
</dbReference>
<dbReference type="OMA" id="QGWSPCK"/>
<evidence type="ECO:0000256" key="4">
    <source>
        <dbReference type="SAM" id="MobiDB-lite"/>
    </source>
</evidence>
<feature type="compositionally biased region" description="Polar residues" evidence="4">
    <location>
        <begin position="254"/>
        <end position="276"/>
    </location>
</feature>
<dbReference type="SMR" id="B3MQK4"/>
<feature type="compositionally biased region" description="Low complexity" evidence="4">
    <location>
        <begin position="286"/>
        <end position="327"/>
    </location>
</feature>
<evidence type="ECO:0000256" key="2">
    <source>
        <dbReference type="ARBA" id="ARBA00023315"/>
    </source>
</evidence>
<dbReference type="KEGG" id="dan:6503165"/>
<comment type="similarity">
    <text evidence="3">Belongs to the acetyltransferase ATAT1 family.</text>
</comment>
<dbReference type="FunCoup" id="B3MQK4">
    <property type="interactions" value="5"/>
</dbReference>
<dbReference type="GO" id="GO:0019799">
    <property type="term" value="F:tubulin N-acetyltransferase activity"/>
    <property type="evidence" value="ECO:0007669"/>
    <property type="project" value="UniProtKB-UniRule"/>
</dbReference>
<dbReference type="InterPro" id="IPR007965">
    <property type="entry name" value="GNAT_ATAT"/>
</dbReference>
<dbReference type="HAMAP" id="MF_03130">
    <property type="entry name" value="mec17"/>
    <property type="match status" value="1"/>
</dbReference>
<accession>B3MQK4</accession>
<keyword evidence="2 3" id="KW-0012">Acyltransferase</keyword>
<feature type="site" description="Crucial for catalytic activity" evidence="3">
    <location>
        <position position="64"/>
    </location>
</feature>
<evidence type="ECO:0000256" key="3">
    <source>
        <dbReference type="HAMAP-Rule" id="MF_03130"/>
    </source>
</evidence>
<evidence type="ECO:0000313" key="7">
    <source>
        <dbReference type="Proteomes" id="UP000007801"/>
    </source>
</evidence>
<dbReference type="GO" id="GO:0005874">
    <property type="term" value="C:microtubule"/>
    <property type="evidence" value="ECO:0007669"/>
    <property type="project" value="InterPro"/>
</dbReference>
<evidence type="ECO:0000256" key="1">
    <source>
        <dbReference type="ARBA" id="ARBA00022679"/>
    </source>
</evidence>
<dbReference type="EMBL" id="CH902621">
    <property type="protein sequence ID" value="EDV44630.1"/>
    <property type="molecule type" value="Genomic_DNA"/>
</dbReference>
<gene>
    <name evidence="6" type="primary">Dana\GF20458</name>
    <name evidence="6" type="synonym">dana_GLEANR_2864</name>
    <name evidence="6" type="ORF">GF20458</name>
</gene>
<dbReference type="InParanoid" id="B3MQK4"/>
<feature type="region of interest" description="Disordered" evidence="4">
    <location>
        <begin position="250"/>
        <end position="384"/>
    </location>
</feature>
<name>B3MQK4_DROAN</name>
<dbReference type="GO" id="GO:0070507">
    <property type="term" value="P:regulation of microtubule cytoskeleton organization"/>
    <property type="evidence" value="ECO:0007669"/>
    <property type="project" value="UniProtKB-UniRule"/>
</dbReference>
<dbReference type="STRING" id="7217.B3MQK4"/>
<dbReference type="Pfam" id="PF05301">
    <property type="entry name" value="Acetyltransf_16"/>
    <property type="match status" value="1"/>
</dbReference>
<keyword evidence="7" id="KW-1185">Reference proteome</keyword>
<evidence type="ECO:0000259" key="5">
    <source>
        <dbReference type="PROSITE" id="PS51730"/>
    </source>
</evidence>
<dbReference type="PANTHER" id="PTHR12327">
    <property type="entry name" value="ALPHA-TUBULIN N-ACETYLTRANSFERASE 1"/>
    <property type="match status" value="1"/>
</dbReference>
<comment type="catalytic activity">
    <reaction evidence="3">
        <text>L-lysyl-[alpha-tubulin] + acetyl-CoA = N(6)-acetyl-L-lysyl-[alpha-tubulin] + CoA + H(+)</text>
        <dbReference type="Rhea" id="RHEA:15277"/>
        <dbReference type="Rhea" id="RHEA-COMP:11278"/>
        <dbReference type="Rhea" id="RHEA-COMP:11279"/>
        <dbReference type="ChEBI" id="CHEBI:15378"/>
        <dbReference type="ChEBI" id="CHEBI:29969"/>
        <dbReference type="ChEBI" id="CHEBI:57287"/>
        <dbReference type="ChEBI" id="CHEBI:57288"/>
        <dbReference type="ChEBI" id="CHEBI:61930"/>
        <dbReference type="EC" id="2.3.1.108"/>
    </reaction>
</comment>
<dbReference type="GO" id="GO:0048666">
    <property type="term" value="P:neuron development"/>
    <property type="evidence" value="ECO:0007669"/>
    <property type="project" value="UniProtKB-UniRule"/>
</dbReference>
<proteinExistence type="inferred from homology"/>
<feature type="compositionally biased region" description="Polar residues" evidence="4">
    <location>
        <begin position="329"/>
        <end position="356"/>
    </location>
</feature>
<protein>
    <recommendedName>
        <fullName evidence="3">Alpha-tubulin N-acetyltransferase</fullName>
        <shortName evidence="3">Alpha-TAT</shortName>
        <shortName evidence="3">TAT</shortName>
        <ecNumber evidence="3">2.3.1.108</ecNumber>
    </recommendedName>
    <alternativeName>
        <fullName evidence="3">Acetyltransferase mec-17 homolog</fullName>
    </alternativeName>
</protein>
<evidence type="ECO:0000313" key="6">
    <source>
        <dbReference type="EMBL" id="EDV44630.1"/>
    </source>
</evidence>
<keyword evidence="1 3" id="KW-0808">Transferase</keyword>
<feature type="region of interest" description="Disordered" evidence="4">
    <location>
        <begin position="201"/>
        <end position="222"/>
    </location>
</feature>
<dbReference type="EC" id="2.3.1.108" evidence="3"/>
<sequence length="384" mass="42063">MVEFEFDIRDLFPQEIIRVQPHLLRPQILSALLKDQNPKAAPPTPGYKLSRIIDEMGQLSAVAQGLRTAVTTAEKVVDNMTNHVIYLMADSESGRWAVTGLLKVGTKDLFLFDEKGECRRADQTPAILDFYIHESRQRRGLGKAIFDKMLADQGWSPCKCSVDRPSPKLLGFLGKHFGLVRTIPQGNRFVLYEGFFDDVPPEGQRSRGTRGPGGGAGSVGPIASMPCRGRLANLPGSFYNPISGGRIQVPVGYPNSSHRSANANKNVSSNITNKMVNNPKLPNKITFNNDSNNTKPNNTNTNSNSNHSNKYTNSPNNNTNSNCNHASGSHPNAVSSQAQIQNRNHMSQGPGSSSAVPQYKSGGRFRSKPRCSSMAQIMGRDFDH</sequence>
<dbReference type="PhylomeDB" id="B3MQK4"/>
<dbReference type="AlphaFoldDB" id="B3MQK4"/>
<feature type="domain" description="N-acetyltransferase" evidence="5">
    <location>
        <begin position="2"/>
        <end position="196"/>
    </location>
</feature>
<comment type="function">
    <text evidence="3">Specifically acetylates 'Lys-40' in alpha-tubulin on the lumenal side of microtubules. Promotes microtubule destabilization and accelerates microtubule dynamics; this activity may be independent of acetylation activity. Acetylates alpha-tubulin with a slow enzymatic rate, due to a catalytic site that is not optimized for acetyl transfer. Enters the microtubule through each end and diffuses quickly throughout the lumen of microtubules. Acetylates only long/old microtubules because of its slow acetylation rate since it does not have time to act on dynamically unstable microtubules before the enzyme is released.</text>
</comment>
<feature type="binding site" evidence="3">
    <location>
        <begin position="166"/>
        <end position="175"/>
    </location>
    <ligand>
        <name>acetyl-CoA</name>
        <dbReference type="ChEBI" id="CHEBI:57288"/>
    </ligand>
</feature>
<dbReference type="PROSITE" id="PS51730">
    <property type="entry name" value="GNAT_ATAT"/>
    <property type="match status" value="1"/>
</dbReference>
<dbReference type="Proteomes" id="UP000007801">
    <property type="component" value="Unassembled WGS sequence"/>
</dbReference>
<dbReference type="OrthoDB" id="447510at2759"/>
<dbReference type="eggNOG" id="KOG4601">
    <property type="taxonomic scope" value="Eukaryota"/>
</dbReference>